<reference evidence="1" key="2">
    <citation type="journal article" date="2015" name="Fish Shellfish Immunol.">
        <title>Early steps in the European eel (Anguilla anguilla)-Vibrio vulnificus interaction in the gills: Role of the RtxA13 toxin.</title>
        <authorList>
            <person name="Callol A."/>
            <person name="Pajuelo D."/>
            <person name="Ebbesson L."/>
            <person name="Teles M."/>
            <person name="MacKenzie S."/>
            <person name="Amaro C."/>
        </authorList>
    </citation>
    <scope>NUCLEOTIDE SEQUENCE</scope>
</reference>
<dbReference type="AlphaFoldDB" id="A0A0E9ST87"/>
<accession>A0A0E9ST87</accession>
<name>A0A0E9ST87_ANGAN</name>
<organism evidence="1">
    <name type="scientific">Anguilla anguilla</name>
    <name type="common">European freshwater eel</name>
    <name type="synonym">Muraena anguilla</name>
    <dbReference type="NCBI Taxonomy" id="7936"/>
    <lineage>
        <taxon>Eukaryota</taxon>
        <taxon>Metazoa</taxon>
        <taxon>Chordata</taxon>
        <taxon>Craniata</taxon>
        <taxon>Vertebrata</taxon>
        <taxon>Euteleostomi</taxon>
        <taxon>Actinopterygii</taxon>
        <taxon>Neopterygii</taxon>
        <taxon>Teleostei</taxon>
        <taxon>Anguilliformes</taxon>
        <taxon>Anguillidae</taxon>
        <taxon>Anguilla</taxon>
    </lineage>
</organism>
<reference evidence="1" key="1">
    <citation type="submission" date="2014-11" db="EMBL/GenBank/DDBJ databases">
        <authorList>
            <person name="Amaro Gonzalez C."/>
        </authorList>
    </citation>
    <scope>NUCLEOTIDE SEQUENCE</scope>
</reference>
<protein>
    <submittedName>
        <fullName evidence="1">Uncharacterized protein</fullName>
    </submittedName>
</protein>
<proteinExistence type="predicted"/>
<evidence type="ECO:0000313" key="1">
    <source>
        <dbReference type="EMBL" id="JAH44467.1"/>
    </source>
</evidence>
<sequence>MRLRVERFHMLSNSLLLNLSKLKKKNLQKFVLMFCVSILQSNLKKADKQ</sequence>
<dbReference type="EMBL" id="GBXM01064110">
    <property type="protein sequence ID" value="JAH44467.1"/>
    <property type="molecule type" value="Transcribed_RNA"/>
</dbReference>